<dbReference type="InterPro" id="IPR032774">
    <property type="entry name" value="WG_beta_rep"/>
</dbReference>
<name>A0ABP9EQV7_9FLAO</name>
<accession>A0ABP9EQV7</accession>
<evidence type="ECO:0000313" key="2">
    <source>
        <dbReference type="Proteomes" id="UP001500433"/>
    </source>
</evidence>
<evidence type="ECO:0000313" key="1">
    <source>
        <dbReference type="EMBL" id="GAA4884375.1"/>
    </source>
</evidence>
<comment type="caution">
    <text evidence="1">The sequence shown here is derived from an EMBL/GenBank/DDBJ whole genome shotgun (WGS) entry which is preliminary data.</text>
</comment>
<organism evidence="1 2">
    <name type="scientific">Flaviramulus aquimarinus</name>
    <dbReference type="NCBI Taxonomy" id="1170456"/>
    <lineage>
        <taxon>Bacteria</taxon>
        <taxon>Pseudomonadati</taxon>
        <taxon>Bacteroidota</taxon>
        <taxon>Flavobacteriia</taxon>
        <taxon>Flavobacteriales</taxon>
        <taxon>Flavobacteriaceae</taxon>
        <taxon>Flaviramulus</taxon>
    </lineage>
</organism>
<dbReference type="RefSeq" id="WP_345272245.1">
    <property type="nucleotide sequence ID" value="NZ_BAABJH010000001.1"/>
</dbReference>
<keyword evidence="2" id="KW-1185">Reference proteome</keyword>
<gene>
    <name evidence="1" type="ORF">GCM10023311_03460</name>
</gene>
<dbReference type="Proteomes" id="UP001500433">
    <property type="component" value="Unassembled WGS sequence"/>
</dbReference>
<dbReference type="Pfam" id="PF14903">
    <property type="entry name" value="WG_beta_rep"/>
    <property type="match status" value="1"/>
</dbReference>
<dbReference type="EMBL" id="BAABJH010000001">
    <property type="protein sequence ID" value="GAA4884375.1"/>
    <property type="molecule type" value="Genomic_DNA"/>
</dbReference>
<dbReference type="PANTHER" id="PTHR37841:SF1">
    <property type="entry name" value="DUF3298 DOMAIN-CONTAINING PROTEIN"/>
    <property type="match status" value="1"/>
</dbReference>
<evidence type="ECO:0008006" key="3">
    <source>
        <dbReference type="Google" id="ProtNLM"/>
    </source>
</evidence>
<protein>
    <recommendedName>
        <fullName evidence="3">WG repeat-containing protein</fullName>
    </recommendedName>
</protein>
<sequence>MRKALIILLLIPVVALTQTKEELDFVAPMSEGVAAIKKGNAWGFIDAEGNIFVDFREDLVLTKTDFGHYPIFRNNRCLISVKKEGVLFFGYIDKTGKTVIEPEFLNAQNFNSKQALVLKLMKEELGRNEILGKNIIYHRYFEVIIDENGNVKTYLNPKGVNVVLDKKSIKKPPKITSKEISKKLYAVLNKNKKWTIIKIEN</sequence>
<dbReference type="PANTHER" id="PTHR37841">
    <property type="entry name" value="GLR2918 PROTEIN"/>
    <property type="match status" value="1"/>
</dbReference>
<proteinExistence type="predicted"/>
<reference evidence="2" key="1">
    <citation type="journal article" date="2019" name="Int. J. Syst. Evol. Microbiol.">
        <title>The Global Catalogue of Microorganisms (GCM) 10K type strain sequencing project: providing services to taxonomists for standard genome sequencing and annotation.</title>
        <authorList>
            <consortium name="The Broad Institute Genomics Platform"/>
            <consortium name="The Broad Institute Genome Sequencing Center for Infectious Disease"/>
            <person name="Wu L."/>
            <person name="Ma J."/>
        </authorList>
    </citation>
    <scope>NUCLEOTIDE SEQUENCE [LARGE SCALE GENOMIC DNA]</scope>
    <source>
        <strain evidence="2">JCM 18274</strain>
    </source>
</reference>